<reference evidence="2 3" key="1">
    <citation type="journal article" date="2024" name="BMC Genomics">
        <title>De novo assembly and annotation of Popillia japonica's genome with initial clues to its potential as an invasive pest.</title>
        <authorList>
            <person name="Cucini C."/>
            <person name="Boschi S."/>
            <person name="Funari R."/>
            <person name="Cardaioli E."/>
            <person name="Iannotti N."/>
            <person name="Marturano G."/>
            <person name="Paoli F."/>
            <person name="Bruttini M."/>
            <person name="Carapelli A."/>
            <person name="Frati F."/>
            <person name="Nardi F."/>
        </authorList>
    </citation>
    <scope>NUCLEOTIDE SEQUENCE [LARGE SCALE GENOMIC DNA]</scope>
    <source>
        <strain evidence="2">DMR45628</strain>
    </source>
</reference>
<comment type="caution">
    <text evidence="2">The sequence shown here is derived from an EMBL/GenBank/DDBJ whole genome shotgun (WGS) entry which is preliminary data.</text>
</comment>
<sequence length="183" mass="21058">MLLLGFFSSRACKFGLFCDRVPKEVQIKDAIFGIALARNKVKPTTLQKSWRKLWPEAYGEETDSNPIENDAVVKLLDNVHHEIRNLPRDEVESWIDIDHYVPVVEEITDQMIVENVIENQQEFQPQDVETDEEEEGTNVLNTTAPPTWSEAAAVIDTFIRFAEFSKSYNATELINLRAFKEKV</sequence>
<accession>A0AAW1KH37</accession>
<feature type="region of interest" description="Disordered" evidence="1">
    <location>
        <begin position="123"/>
        <end position="144"/>
    </location>
</feature>
<proteinExistence type="predicted"/>
<name>A0AAW1KH37_POPJA</name>
<protein>
    <submittedName>
        <fullName evidence="2">Uncharacterized protein</fullName>
    </submittedName>
</protein>
<organism evidence="2 3">
    <name type="scientific">Popillia japonica</name>
    <name type="common">Japanese beetle</name>
    <dbReference type="NCBI Taxonomy" id="7064"/>
    <lineage>
        <taxon>Eukaryota</taxon>
        <taxon>Metazoa</taxon>
        <taxon>Ecdysozoa</taxon>
        <taxon>Arthropoda</taxon>
        <taxon>Hexapoda</taxon>
        <taxon>Insecta</taxon>
        <taxon>Pterygota</taxon>
        <taxon>Neoptera</taxon>
        <taxon>Endopterygota</taxon>
        <taxon>Coleoptera</taxon>
        <taxon>Polyphaga</taxon>
        <taxon>Scarabaeiformia</taxon>
        <taxon>Scarabaeidae</taxon>
        <taxon>Rutelinae</taxon>
        <taxon>Popillia</taxon>
    </lineage>
</organism>
<evidence type="ECO:0000313" key="2">
    <source>
        <dbReference type="EMBL" id="KAK9717829.1"/>
    </source>
</evidence>
<dbReference type="AlphaFoldDB" id="A0AAW1KH37"/>
<keyword evidence="3" id="KW-1185">Reference proteome</keyword>
<evidence type="ECO:0000313" key="3">
    <source>
        <dbReference type="Proteomes" id="UP001458880"/>
    </source>
</evidence>
<dbReference type="Proteomes" id="UP001458880">
    <property type="component" value="Unassembled WGS sequence"/>
</dbReference>
<evidence type="ECO:0000256" key="1">
    <source>
        <dbReference type="SAM" id="MobiDB-lite"/>
    </source>
</evidence>
<dbReference type="EMBL" id="JASPKY010000236">
    <property type="protein sequence ID" value="KAK9717829.1"/>
    <property type="molecule type" value="Genomic_DNA"/>
</dbReference>
<gene>
    <name evidence="2" type="ORF">QE152_g23565</name>
</gene>